<reference evidence="3 4" key="1">
    <citation type="submission" date="2016-12" db="EMBL/GenBank/DDBJ databases">
        <title>The draft genome sequence of Actinophytocola xinjiangensis.</title>
        <authorList>
            <person name="Wang W."/>
            <person name="Yuan L."/>
        </authorList>
    </citation>
    <scope>NUCLEOTIDE SEQUENCE [LARGE SCALE GENOMIC DNA]</scope>
    <source>
        <strain evidence="3 4">CGMCC 4.4663</strain>
    </source>
</reference>
<feature type="region of interest" description="Disordered" evidence="1">
    <location>
        <begin position="44"/>
        <end position="69"/>
    </location>
</feature>
<dbReference type="PANTHER" id="PTHR45985">
    <property type="match status" value="1"/>
</dbReference>
<comment type="caution">
    <text evidence="3">The sequence shown here is derived from an EMBL/GenBank/DDBJ whole genome shotgun (WGS) entry which is preliminary data.</text>
</comment>
<dbReference type="InterPro" id="IPR052740">
    <property type="entry name" value="CE4"/>
</dbReference>
<keyword evidence="4" id="KW-1185">Reference proteome</keyword>
<dbReference type="Proteomes" id="UP000185696">
    <property type="component" value="Unassembled WGS sequence"/>
</dbReference>
<evidence type="ECO:0000256" key="2">
    <source>
        <dbReference type="SAM" id="Phobius"/>
    </source>
</evidence>
<feature type="transmembrane region" description="Helical" evidence="2">
    <location>
        <begin position="19"/>
        <end position="37"/>
    </location>
</feature>
<keyword evidence="2" id="KW-0472">Membrane</keyword>
<evidence type="ECO:0000256" key="1">
    <source>
        <dbReference type="SAM" id="MobiDB-lite"/>
    </source>
</evidence>
<dbReference type="OrthoDB" id="438898at2"/>
<gene>
    <name evidence="3" type="ORF">BLA60_01965</name>
</gene>
<keyword evidence="2" id="KW-1133">Transmembrane helix</keyword>
<keyword evidence="2" id="KW-0812">Transmembrane</keyword>
<protein>
    <submittedName>
        <fullName evidence="3">Polysaccharide deacetylase</fullName>
    </submittedName>
</protein>
<dbReference type="Gene3D" id="3.20.20.370">
    <property type="entry name" value="Glycoside hydrolase/deacetylase"/>
    <property type="match status" value="1"/>
</dbReference>
<dbReference type="AlphaFoldDB" id="A0A7Z0WRF1"/>
<dbReference type="SUPFAM" id="SSF88713">
    <property type="entry name" value="Glycoside hydrolase/deacetylase"/>
    <property type="match status" value="1"/>
</dbReference>
<dbReference type="GO" id="GO:0005975">
    <property type="term" value="P:carbohydrate metabolic process"/>
    <property type="evidence" value="ECO:0007669"/>
    <property type="project" value="InterPro"/>
</dbReference>
<accession>A0A7Z0WRF1</accession>
<evidence type="ECO:0000313" key="4">
    <source>
        <dbReference type="Proteomes" id="UP000185696"/>
    </source>
</evidence>
<dbReference type="PANTHER" id="PTHR45985:SF3">
    <property type="entry name" value="CHITIN DEACETYLASE-LIKE 4"/>
    <property type="match status" value="1"/>
</dbReference>
<dbReference type="EMBL" id="MSIF01000001">
    <property type="protein sequence ID" value="OLF13968.1"/>
    <property type="molecule type" value="Genomic_DNA"/>
</dbReference>
<name>A0A7Z0WRF1_9PSEU</name>
<dbReference type="RefSeq" id="WP_075130916.1">
    <property type="nucleotide sequence ID" value="NZ_MSIF01000001.1"/>
</dbReference>
<dbReference type="InterPro" id="IPR011330">
    <property type="entry name" value="Glyco_hydro/deAcase_b/a-brl"/>
</dbReference>
<evidence type="ECO:0000313" key="3">
    <source>
        <dbReference type="EMBL" id="OLF13968.1"/>
    </source>
</evidence>
<feature type="compositionally biased region" description="Basic and acidic residues" evidence="1">
    <location>
        <begin position="44"/>
        <end position="61"/>
    </location>
</feature>
<proteinExistence type="predicted"/>
<sequence length="391" mass="42553">MGQGTGSGRLRRFLGQGPLLTGVALALTLVVLVVVGTQRDDVDAERGATMSDNDKQSKSDGEVVEEDTAQPAWMHKLAPGEKPPQFVLFSFDGGGSHDHWKRVLPIAERTGAAFTVFLSGIYLLSDEQREQYTGPGHSPGRASIGFGGTPQDVRTLVDDLNKASALGIEVGTHYNGHFCQGSEPSANRWTADAWNDELNQFFRFVTNATGHGLKVDPATIKGGRTPCLEGDFDIVLPTLAKRGMTYDSSQVSDGVAWPVQKHGVWEFAMPEVKVPALGRKVIMMDYNLWYSFNGARNEPAQAAKFREDTLATYRAAHLAALHGNRAPLVVGNHFNEWSGGGFSDAVETFMSEVCTSKDTVCATYSQVIEWMALQDKKTMDDLRALPNAQVS</sequence>
<organism evidence="3 4">
    <name type="scientific">Actinophytocola xinjiangensis</name>
    <dbReference type="NCBI Taxonomy" id="485602"/>
    <lineage>
        <taxon>Bacteria</taxon>
        <taxon>Bacillati</taxon>
        <taxon>Actinomycetota</taxon>
        <taxon>Actinomycetes</taxon>
        <taxon>Pseudonocardiales</taxon>
        <taxon>Pseudonocardiaceae</taxon>
    </lineage>
</organism>